<proteinExistence type="predicted"/>
<protein>
    <submittedName>
        <fullName evidence="1">Uncharacterized protein</fullName>
    </submittedName>
</protein>
<gene>
    <name evidence="1" type="ORF">TRIUR3_33228</name>
</gene>
<organism evidence="1">
    <name type="scientific">Triticum urartu</name>
    <name type="common">Red wild einkorn</name>
    <name type="synonym">Crithodium urartu</name>
    <dbReference type="NCBI Taxonomy" id="4572"/>
    <lineage>
        <taxon>Eukaryota</taxon>
        <taxon>Viridiplantae</taxon>
        <taxon>Streptophyta</taxon>
        <taxon>Embryophyta</taxon>
        <taxon>Tracheophyta</taxon>
        <taxon>Spermatophyta</taxon>
        <taxon>Magnoliopsida</taxon>
        <taxon>Liliopsida</taxon>
        <taxon>Poales</taxon>
        <taxon>Poaceae</taxon>
        <taxon>BOP clade</taxon>
        <taxon>Pooideae</taxon>
        <taxon>Triticodae</taxon>
        <taxon>Triticeae</taxon>
        <taxon>Triticinae</taxon>
        <taxon>Triticum</taxon>
    </lineage>
</organism>
<accession>M7YKU4</accession>
<dbReference type="EMBL" id="KD259736">
    <property type="protein sequence ID" value="EMS47506.1"/>
    <property type="molecule type" value="Genomic_DNA"/>
</dbReference>
<evidence type="ECO:0000313" key="1">
    <source>
        <dbReference type="EMBL" id="EMS47506.1"/>
    </source>
</evidence>
<reference evidence="1" key="1">
    <citation type="journal article" date="2013" name="Nature">
        <title>Draft genome of the wheat A-genome progenitor Triticum urartu.</title>
        <authorList>
            <person name="Ling H.Q."/>
            <person name="Zhao S."/>
            <person name="Liu D."/>
            <person name="Wang J."/>
            <person name="Sun H."/>
            <person name="Zhang C."/>
            <person name="Fan H."/>
            <person name="Li D."/>
            <person name="Dong L."/>
            <person name="Tao Y."/>
            <person name="Gao C."/>
            <person name="Wu H."/>
            <person name="Li Y."/>
            <person name="Cui Y."/>
            <person name="Guo X."/>
            <person name="Zheng S."/>
            <person name="Wang B."/>
            <person name="Yu K."/>
            <person name="Liang Q."/>
            <person name="Yang W."/>
            <person name="Lou X."/>
            <person name="Chen J."/>
            <person name="Feng M."/>
            <person name="Jian J."/>
            <person name="Zhang X."/>
            <person name="Luo G."/>
            <person name="Jiang Y."/>
            <person name="Liu J."/>
            <person name="Wang Z."/>
            <person name="Sha Y."/>
            <person name="Zhang B."/>
            <person name="Wu H."/>
            <person name="Tang D."/>
            <person name="Shen Q."/>
            <person name="Xue P."/>
            <person name="Zou S."/>
            <person name="Wang X."/>
            <person name="Liu X."/>
            <person name="Wang F."/>
            <person name="Yang Y."/>
            <person name="An X."/>
            <person name="Dong Z."/>
            <person name="Zhang K."/>
            <person name="Zhang X."/>
            <person name="Luo M.C."/>
            <person name="Dvorak J."/>
            <person name="Tong Y."/>
            <person name="Wang J."/>
            <person name="Yang H."/>
            <person name="Li Z."/>
            <person name="Wang D."/>
            <person name="Zhang A."/>
            <person name="Wang J."/>
        </authorList>
    </citation>
    <scope>NUCLEOTIDE SEQUENCE</scope>
</reference>
<dbReference type="AlphaFoldDB" id="M7YKU4"/>
<name>M7YKU4_TRIUA</name>
<sequence>MAPASASLVPAATTKRPADAQDPDAAEHPLPELAPGPGRSPRTAPAATDHLYDGLAPWGGSDDYEMLAPAGATGAWDDFGGLELTWPPAAGN</sequence>